<dbReference type="AlphaFoldDB" id="A0A9P9BLK8"/>
<name>A0A9P9BLK8_9PEZI</name>
<dbReference type="OrthoDB" id="2128064at2759"/>
<organism evidence="4 5">
    <name type="scientific">Microdochium trichocladiopsis</name>
    <dbReference type="NCBI Taxonomy" id="1682393"/>
    <lineage>
        <taxon>Eukaryota</taxon>
        <taxon>Fungi</taxon>
        <taxon>Dikarya</taxon>
        <taxon>Ascomycota</taxon>
        <taxon>Pezizomycotina</taxon>
        <taxon>Sordariomycetes</taxon>
        <taxon>Xylariomycetidae</taxon>
        <taxon>Xylariales</taxon>
        <taxon>Microdochiaceae</taxon>
        <taxon>Microdochium</taxon>
    </lineage>
</organism>
<evidence type="ECO:0000259" key="3">
    <source>
        <dbReference type="Pfam" id="PF14342"/>
    </source>
</evidence>
<accession>A0A9P9BLK8</accession>
<feature type="compositionally biased region" description="Polar residues" evidence="1">
    <location>
        <begin position="59"/>
        <end position="70"/>
    </location>
</feature>
<proteinExistence type="predicted"/>
<feature type="transmembrane region" description="Helical" evidence="2">
    <location>
        <begin position="102"/>
        <end position="120"/>
    </location>
</feature>
<evidence type="ECO:0000313" key="4">
    <source>
        <dbReference type="EMBL" id="KAH7028192.1"/>
    </source>
</evidence>
<gene>
    <name evidence="4" type="ORF">B0I36DRAFT_328783</name>
</gene>
<feature type="transmembrane region" description="Helical" evidence="2">
    <location>
        <begin position="132"/>
        <end position="152"/>
    </location>
</feature>
<dbReference type="RefSeq" id="XP_046010991.1">
    <property type="nucleotide sequence ID" value="XM_046154631.1"/>
</dbReference>
<dbReference type="InterPro" id="IPR025509">
    <property type="entry name" value="DUF4396"/>
</dbReference>
<comment type="caution">
    <text evidence="4">The sequence shown here is derived from an EMBL/GenBank/DDBJ whole genome shotgun (WGS) entry which is preliminary data.</text>
</comment>
<evidence type="ECO:0000256" key="2">
    <source>
        <dbReference type="SAM" id="Phobius"/>
    </source>
</evidence>
<dbReference type="GeneID" id="70184177"/>
<keyword evidence="2" id="KW-0472">Membrane</keyword>
<feature type="region of interest" description="Disordered" evidence="1">
    <location>
        <begin position="53"/>
        <end position="78"/>
    </location>
</feature>
<feature type="domain" description="DUF4396" evidence="3">
    <location>
        <begin position="95"/>
        <end position="230"/>
    </location>
</feature>
<dbReference type="Proteomes" id="UP000756346">
    <property type="component" value="Unassembled WGS sequence"/>
</dbReference>
<protein>
    <recommendedName>
        <fullName evidence="3">DUF4396 domain-containing protein</fullName>
    </recommendedName>
</protein>
<keyword evidence="5" id="KW-1185">Reference proteome</keyword>
<evidence type="ECO:0000256" key="1">
    <source>
        <dbReference type="SAM" id="MobiDB-lite"/>
    </source>
</evidence>
<keyword evidence="2" id="KW-0812">Transmembrane</keyword>
<dbReference type="EMBL" id="JAGTJQ010000007">
    <property type="protein sequence ID" value="KAH7028192.1"/>
    <property type="molecule type" value="Genomic_DNA"/>
</dbReference>
<dbReference type="Pfam" id="PF14342">
    <property type="entry name" value="DUF4396"/>
    <property type="match status" value="1"/>
</dbReference>
<feature type="transmembrane region" description="Helical" evidence="2">
    <location>
        <begin position="202"/>
        <end position="223"/>
    </location>
</feature>
<sequence length="233" mass="25289">MLASRGCKTALSTMAYGRLSLSPRPSSLLTSHLRFNHQGFRHPTRWACSKAKPTLAPAGTTSRQTPTSSCHSEKPARPLVPPMSELSFWTLRSAWRRASVNTLRCLVGCTVGDFSAMWTLQTVYPELGMGTIMAASMAAGIASSMTLETVLLRMGRDGLTWPNAFKTAAGMSFISMLTMEAAENAVDYYLTGGVVAFGDPSFWLASVAAIAAGFLAPLPYNYFRLRKYSKACH</sequence>
<keyword evidence="2" id="KW-1133">Transmembrane helix</keyword>
<feature type="transmembrane region" description="Helical" evidence="2">
    <location>
        <begin position="164"/>
        <end position="182"/>
    </location>
</feature>
<reference evidence="4" key="1">
    <citation type="journal article" date="2021" name="Nat. Commun.">
        <title>Genetic determinants of endophytism in the Arabidopsis root mycobiome.</title>
        <authorList>
            <person name="Mesny F."/>
            <person name="Miyauchi S."/>
            <person name="Thiergart T."/>
            <person name="Pickel B."/>
            <person name="Atanasova L."/>
            <person name="Karlsson M."/>
            <person name="Huettel B."/>
            <person name="Barry K.W."/>
            <person name="Haridas S."/>
            <person name="Chen C."/>
            <person name="Bauer D."/>
            <person name="Andreopoulos W."/>
            <person name="Pangilinan J."/>
            <person name="LaButti K."/>
            <person name="Riley R."/>
            <person name="Lipzen A."/>
            <person name="Clum A."/>
            <person name="Drula E."/>
            <person name="Henrissat B."/>
            <person name="Kohler A."/>
            <person name="Grigoriev I.V."/>
            <person name="Martin F.M."/>
            <person name="Hacquard S."/>
        </authorList>
    </citation>
    <scope>NUCLEOTIDE SEQUENCE</scope>
    <source>
        <strain evidence="4">MPI-CAGE-CH-0230</strain>
    </source>
</reference>
<evidence type="ECO:0000313" key="5">
    <source>
        <dbReference type="Proteomes" id="UP000756346"/>
    </source>
</evidence>